<dbReference type="GO" id="GO:0016787">
    <property type="term" value="F:hydrolase activity"/>
    <property type="evidence" value="ECO:0007669"/>
    <property type="project" value="UniProtKB-KW"/>
</dbReference>
<accession>A0AAN8RH21</accession>
<keyword evidence="5" id="KW-1185">Reference proteome</keyword>
<dbReference type="Gene3D" id="3.10.450.30">
    <property type="entry name" value="Microbial ribonucleases"/>
    <property type="match status" value="1"/>
</dbReference>
<evidence type="ECO:0000256" key="2">
    <source>
        <dbReference type="ARBA" id="ARBA00022801"/>
    </source>
</evidence>
<name>A0AAN8RH21_9PEZI</name>
<dbReference type="AlphaFoldDB" id="A0AAN8RH21"/>
<reference evidence="4 5" key="1">
    <citation type="submission" date="2019-10" db="EMBL/GenBank/DDBJ databases">
        <authorList>
            <person name="Palmer J.M."/>
        </authorList>
    </citation>
    <scope>NUCLEOTIDE SEQUENCE [LARGE SCALE GENOMIC DNA]</scope>
    <source>
        <strain evidence="4 5">TWF718</strain>
    </source>
</reference>
<evidence type="ECO:0000313" key="5">
    <source>
        <dbReference type="Proteomes" id="UP001313282"/>
    </source>
</evidence>
<dbReference type="GO" id="GO:0004540">
    <property type="term" value="F:RNA nuclease activity"/>
    <property type="evidence" value="ECO:0007669"/>
    <property type="project" value="InterPro"/>
</dbReference>
<comment type="caution">
    <text evidence="4">The sequence shown here is derived from an EMBL/GenBank/DDBJ whole genome shotgun (WGS) entry which is preliminary data.</text>
</comment>
<proteinExistence type="predicted"/>
<protein>
    <submittedName>
        <fullName evidence="4">Uncharacterized protein</fullName>
    </submittedName>
</protein>
<dbReference type="SUPFAM" id="SSF53933">
    <property type="entry name" value="Microbial ribonucleases"/>
    <property type="match status" value="1"/>
</dbReference>
<dbReference type="Proteomes" id="UP001313282">
    <property type="component" value="Unassembled WGS sequence"/>
</dbReference>
<keyword evidence="1" id="KW-0540">Nuclease</keyword>
<feature type="signal peptide" evidence="3">
    <location>
        <begin position="1"/>
        <end position="19"/>
    </location>
</feature>
<keyword evidence="2" id="KW-0378">Hydrolase</keyword>
<dbReference type="EMBL" id="JAVHNR010000006">
    <property type="protein sequence ID" value="KAK6339979.1"/>
    <property type="molecule type" value="Genomic_DNA"/>
</dbReference>
<dbReference type="InterPro" id="IPR016191">
    <property type="entry name" value="Ribonuclease/ribotoxin"/>
</dbReference>
<gene>
    <name evidence="4" type="ORF">TWF718_009366</name>
</gene>
<sequence>MKIIIFFAIAFAQALFTTASPIEGDQVILKDSPVASDGGEFHSNAWTIVGPLPSSEFFCGPKRPNNEQDRFSKDKVTAALQRANDIWFQIPMTVCKPPTNRSLIPYPKYYGASGGMTFRDCPKGGRNGGGDRYEFPLLTSGLYCNGTNQGSYRVIYQELWAGGTQPAVIRYCGVIYHSGSDFSKCNPRS</sequence>
<keyword evidence="3" id="KW-0732">Signal</keyword>
<feature type="chain" id="PRO_5042837980" evidence="3">
    <location>
        <begin position="20"/>
        <end position="189"/>
    </location>
</feature>
<dbReference type="GO" id="GO:0003723">
    <property type="term" value="F:RNA binding"/>
    <property type="evidence" value="ECO:0007669"/>
    <property type="project" value="InterPro"/>
</dbReference>
<evidence type="ECO:0000256" key="3">
    <source>
        <dbReference type="SAM" id="SignalP"/>
    </source>
</evidence>
<evidence type="ECO:0000256" key="1">
    <source>
        <dbReference type="ARBA" id="ARBA00022722"/>
    </source>
</evidence>
<evidence type="ECO:0000313" key="4">
    <source>
        <dbReference type="EMBL" id="KAK6339979.1"/>
    </source>
</evidence>
<organism evidence="4 5">
    <name type="scientific">Orbilia javanica</name>
    <dbReference type="NCBI Taxonomy" id="47235"/>
    <lineage>
        <taxon>Eukaryota</taxon>
        <taxon>Fungi</taxon>
        <taxon>Dikarya</taxon>
        <taxon>Ascomycota</taxon>
        <taxon>Pezizomycotina</taxon>
        <taxon>Orbiliomycetes</taxon>
        <taxon>Orbiliales</taxon>
        <taxon>Orbiliaceae</taxon>
        <taxon>Orbilia</taxon>
    </lineage>
</organism>